<dbReference type="SUPFAM" id="SSF49313">
    <property type="entry name" value="Cadherin-like"/>
    <property type="match status" value="1"/>
</dbReference>
<feature type="domain" description="Cadherin" evidence="9">
    <location>
        <begin position="304"/>
        <end position="415"/>
    </location>
</feature>
<dbReference type="PANTHER" id="PTHR24027:SF431">
    <property type="entry name" value="CADHERIN-RELATED FAMILY MEMBER 5-LIKE ISOFORM X1"/>
    <property type="match status" value="1"/>
</dbReference>
<evidence type="ECO:0000256" key="1">
    <source>
        <dbReference type="ARBA" id="ARBA00004370"/>
    </source>
</evidence>
<dbReference type="PANTHER" id="PTHR24027">
    <property type="entry name" value="CADHERIN-23"/>
    <property type="match status" value="1"/>
</dbReference>
<feature type="domain" description="Cadherin" evidence="9">
    <location>
        <begin position="119"/>
        <end position="245"/>
    </location>
</feature>
<sequence>MPPLTCGVLLLAIYMSFLHHAAVADQCSGGSNIFTEILENSPYGTLISHLAVFGDLEGDAVHLTLSGMDAEWFYLDGKTVRLNVSEEKVLDREVLETPVLMVSFTCTEDGFSPLAAVHSVVFRTQAKDADGDTLMYVIDSASADARYFRIDLPNSGKIVYALRETPGPRELGGQLQLVRLLGKRAQGCTSMAPISPSAQLNEPPPASPDRLQIGLCHEMNTKERYNSSARIQVNVMDGDDQYPQFLPCNFLSHDGVSVCVNPIYTTNITEGEIKASQVNDAKKYAVTEVRVRILAANSHPPQFGMAQYQAFVHEEELMASLVVTYSGQTLFLNAIDVDFADGFNPMVRYSLKHQSNHTQLFQIMPDGLLIARADHLHAFERYTLQIIARDEESGETTNATVNVEVLRPGEEVPLDPLEAGHQGTMDAGILAGSLGALLLVTAIVLFLILRAMKRRQRHQQNMERAALAMEKHPNVNAGKAIPNPGNVYFQNEGYSDLGDEAPKFYGGQTLNAKQASVRSEKDVATRDILMANSVGRFDNQQGGQTKVNLTSKEQEEGTKAALLNGKTLEQPSSTTPCLEDKSLSKDSQMGEALVEVQPSDEVLVEVQAVEEDKEVLFPDTSGGNEETKTENASGESQETSPLQSQLLWEEKEEQPLQEGKMEANGDTSPRGPISESPSADSNCVDSEGVEEHADPPKGVNGSANPSQASSDMADVTTAQTTEVNDAPPAPQKQPGTPMPTLKVLPKEVLEEEEDDDDGEETPKATSPTYQDPLASLPISDVRMPVTLLQLLEDSIEC</sequence>
<keyword evidence="2" id="KW-0677">Repeat</keyword>
<dbReference type="InterPro" id="IPR002126">
    <property type="entry name" value="Cadherin-like_dom"/>
</dbReference>
<evidence type="ECO:0000313" key="11">
    <source>
        <dbReference type="Proteomes" id="UP000826234"/>
    </source>
</evidence>
<keyword evidence="11" id="KW-1185">Reference proteome</keyword>
<name>A0ABQ7SIS6_PHRPL</name>
<feature type="compositionally biased region" description="Acidic residues" evidence="6">
    <location>
        <begin position="749"/>
        <end position="759"/>
    </location>
</feature>
<evidence type="ECO:0000259" key="9">
    <source>
        <dbReference type="PROSITE" id="PS50268"/>
    </source>
</evidence>
<feature type="transmembrane region" description="Helical" evidence="7">
    <location>
        <begin position="427"/>
        <end position="449"/>
    </location>
</feature>
<dbReference type="EMBL" id="JAIPUX010005290">
    <property type="protein sequence ID" value="KAH0617224.1"/>
    <property type="molecule type" value="Genomic_DNA"/>
</dbReference>
<keyword evidence="4 7" id="KW-0472">Membrane</keyword>
<keyword evidence="8" id="KW-0732">Signal</keyword>
<evidence type="ECO:0000256" key="3">
    <source>
        <dbReference type="ARBA" id="ARBA00022837"/>
    </source>
</evidence>
<keyword evidence="7" id="KW-1133">Transmembrane helix</keyword>
<proteinExistence type="predicted"/>
<evidence type="ECO:0000256" key="7">
    <source>
        <dbReference type="SAM" id="Phobius"/>
    </source>
</evidence>
<organism evidence="10 11">
    <name type="scientific">Phrynosoma platyrhinos</name>
    <name type="common">Desert horned lizard</name>
    <dbReference type="NCBI Taxonomy" id="52577"/>
    <lineage>
        <taxon>Eukaryota</taxon>
        <taxon>Metazoa</taxon>
        <taxon>Chordata</taxon>
        <taxon>Craniata</taxon>
        <taxon>Vertebrata</taxon>
        <taxon>Euteleostomi</taxon>
        <taxon>Lepidosauria</taxon>
        <taxon>Squamata</taxon>
        <taxon>Bifurcata</taxon>
        <taxon>Unidentata</taxon>
        <taxon>Episquamata</taxon>
        <taxon>Toxicofera</taxon>
        <taxon>Iguania</taxon>
        <taxon>Phrynosomatidae</taxon>
        <taxon>Phrynosomatinae</taxon>
        <taxon>Phrynosoma</taxon>
    </lineage>
</organism>
<dbReference type="Proteomes" id="UP000826234">
    <property type="component" value="Unassembled WGS sequence"/>
</dbReference>
<feature type="region of interest" description="Disordered" evidence="6">
    <location>
        <begin position="568"/>
        <end position="591"/>
    </location>
</feature>
<evidence type="ECO:0000256" key="4">
    <source>
        <dbReference type="ARBA" id="ARBA00023136"/>
    </source>
</evidence>
<comment type="subcellular location">
    <subcellularLocation>
        <location evidence="1">Membrane</location>
    </subcellularLocation>
</comment>
<evidence type="ECO:0000313" key="10">
    <source>
        <dbReference type="EMBL" id="KAH0617224.1"/>
    </source>
</evidence>
<evidence type="ECO:0000256" key="2">
    <source>
        <dbReference type="ARBA" id="ARBA00022737"/>
    </source>
</evidence>
<evidence type="ECO:0000256" key="6">
    <source>
        <dbReference type="SAM" id="MobiDB-lite"/>
    </source>
</evidence>
<feature type="compositionally biased region" description="Polar residues" evidence="6">
    <location>
        <begin position="675"/>
        <end position="684"/>
    </location>
</feature>
<dbReference type="InterPro" id="IPR015919">
    <property type="entry name" value="Cadherin-like_sf"/>
</dbReference>
<evidence type="ECO:0000256" key="8">
    <source>
        <dbReference type="SAM" id="SignalP"/>
    </source>
</evidence>
<feature type="signal peptide" evidence="8">
    <location>
        <begin position="1"/>
        <end position="24"/>
    </location>
</feature>
<feature type="chain" id="PRO_5045238589" description="Cadherin domain-containing protein" evidence="8">
    <location>
        <begin position="25"/>
        <end position="797"/>
    </location>
</feature>
<protein>
    <recommendedName>
        <fullName evidence="9">Cadherin domain-containing protein</fullName>
    </recommendedName>
</protein>
<evidence type="ECO:0000256" key="5">
    <source>
        <dbReference type="PROSITE-ProRule" id="PRU00043"/>
    </source>
</evidence>
<feature type="compositionally biased region" description="Polar residues" evidence="6">
    <location>
        <begin position="630"/>
        <end position="646"/>
    </location>
</feature>
<dbReference type="CDD" id="cd11304">
    <property type="entry name" value="Cadherin_repeat"/>
    <property type="match status" value="1"/>
</dbReference>
<reference evidence="10 11" key="1">
    <citation type="journal article" date="2022" name="Gigascience">
        <title>A chromosome-level genome assembly and annotation of the desert horned lizard, Phrynosoma platyrhinos, provides insight into chromosomal rearrangements among reptiles.</title>
        <authorList>
            <person name="Koochekian N."/>
            <person name="Ascanio A."/>
            <person name="Farleigh K."/>
            <person name="Card D.C."/>
            <person name="Schield D.R."/>
            <person name="Castoe T.A."/>
            <person name="Jezkova T."/>
        </authorList>
    </citation>
    <scope>NUCLEOTIDE SEQUENCE [LARGE SCALE GENOMIC DNA]</scope>
    <source>
        <strain evidence="10">NK-2021</strain>
    </source>
</reference>
<comment type="caution">
    <text evidence="10">The sequence shown here is derived from an EMBL/GenBank/DDBJ whole genome shotgun (WGS) entry which is preliminary data.</text>
</comment>
<dbReference type="InterPro" id="IPR039808">
    <property type="entry name" value="Cadherin"/>
</dbReference>
<keyword evidence="7" id="KW-0812">Transmembrane</keyword>
<accession>A0ABQ7SIS6</accession>
<dbReference type="PROSITE" id="PS50268">
    <property type="entry name" value="CADHERIN_2"/>
    <property type="match status" value="2"/>
</dbReference>
<dbReference type="Gene3D" id="2.60.40.60">
    <property type="entry name" value="Cadherins"/>
    <property type="match status" value="1"/>
</dbReference>
<feature type="region of interest" description="Disordered" evidence="6">
    <location>
        <begin position="611"/>
        <end position="781"/>
    </location>
</feature>
<gene>
    <name evidence="10" type="ORF">JD844_029084</name>
</gene>
<keyword evidence="3 5" id="KW-0106">Calcium</keyword>
<feature type="compositionally biased region" description="Polar residues" evidence="6">
    <location>
        <begin position="701"/>
        <end position="723"/>
    </location>
</feature>